<accession>A0A0E9WDR1</accession>
<name>A0A0E9WDR1_ANGAN</name>
<evidence type="ECO:0000313" key="1">
    <source>
        <dbReference type="EMBL" id="JAH88477.1"/>
    </source>
</evidence>
<proteinExistence type="predicted"/>
<sequence length="33" mass="3623">MAGHTPDYVGEFVYGVDSWLPYALSHISPGIQD</sequence>
<reference evidence="1" key="1">
    <citation type="submission" date="2014-11" db="EMBL/GenBank/DDBJ databases">
        <authorList>
            <person name="Amaro Gonzalez C."/>
        </authorList>
    </citation>
    <scope>NUCLEOTIDE SEQUENCE</scope>
</reference>
<protein>
    <submittedName>
        <fullName evidence="1">Uncharacterized protein</fullName>
    </submittedName>
</protein>
<dbReference type="AlphaFoldDB" id="A0A0E9WDR1"/>
<dbReference type="EMBL" id="GBXM01020100">
    <property type="protein sequence ID" value="JAH88477.1"/>
    <property type="molecule type" value="Transcribed_RNA"/>
</dbReference>
<organism evidence="1">
    <name type="scientific">Anguilla anguilla</name>
    <name type="common">European freshwater eel</name>
    <name type="synonym">Muraena anguilla</name>
    <dbReference type="NCBI Taxonomy" id="7936"/>
    <lineage>
        <taxon>Eukaryota</taxon>
        <taxon>Metazoa</taxon>
        <taxon>Chordata</taxon>
        <taxon>Craniata</taxon>
        <taxon>Vertebrata</taxon>
        <taxon>Euteleostomi</taxon>
        <taxon>Actinopterygii</taxon>
        <taxon>Neopterygii</taxon>
        <taxon>Teleostei</taxon>
        <taxon>Anguilliformes</taxon>
        <taxon>Anguillidae</taxon>
        <taxon>Anguilla</taxon>
    </lineage>
</organism>
<reference evidence="1" key="2">
    <citation type="journal article" date="2015" name="Fish Shellfish Immunol.">
        <title>Early steps in the European eel (Anguilla anguilla)-Vibrio vulnificus interaction in the gills: Role of the RtxA13 toxin.</title>
        <authorList>
            <person name="Callol A."/>
            <person name="Pajuelo D."/>
            <person name="Ebbesson L."/>
            <person name="Teles M."/>
            <person name="MacKenzie S."/>
            <person name="Amaro C."/>
        </authorList>
    </citation>
    <scope>NUCLEOTIDE SEQUENCE</scope>
</reference>